<dbReference type="AlphaFoldDB" id="A0A8H6WL73"/>
<dbReference type="Proteomes" id="UP000613580">
    <property type="component" value="Unassembled WGS sequence"/>
</dbReference>
<name>A0A8H6WL73_MYCCL</name>
<evidence type="ECO:0000313" key="2">
    <source>
        <dbReference type="EMBL" id="KAF7318798.1"/>
    </source>
</evidence>
<sequence length="227" mass="24964">MSITVNLASFIANGPPAPPNAAPPSVVPNAVVHSADWRTFVHSDAALPPVARVAAQVRAEPVPPHLPSHPPEPPADHLQPQPDLARINEAAECAICHGVARLPLSICNICCNCTVCVACFIAYLQSEWSRLKNLSLGDMRREQYQRHLPSVHCPHCRRWFTVASIPSIDRRMETLCEALGEIVDPTESRAQMAMLDRAKDAYSDAIWSENFGNVFLEDNTVDSDYIP</sequence>
<feature type="compositionally biased region" description="Pro residues" evidence="1">
    <location>
        <begin position="61"/>
        <end position="73"/>
    </location>
</feature>
<proteinExistence type="predicted"/>
<feature type="region of interest" description="Disordered" evidence="1">
    <location>
        <begin position="61"/>
        <end position="80"/>
    </location>
</feature>
<dbReference type="EMBL" id="JACAZE010000003">
    <property type="protein sequence ID" value="KAF7318798.1"/>
    <property type="molecule type" value="Genomic_DNA"/>
</dbReference>
<evidence type="ECO:0000313" key="3">
    <source>
        <dbReference type="Proteomes" id="UP000613580"/>
    </source>
</evidence>
<evidence type="ECO:0000256" key="1">
    <source>
        <dbReference type="SAM" id="MobiDB-lite"/>
    </source>
</evidence>
<comment type="caution">
    <text evidence="2">The sequence shown here is derived from an EMBL/GenBank/DDBJ whole genome shotgun (WGS) entry which is preliminary data.</text>
</comment>
<dbReference type="InterPro" id="IPR013083">
    <property type="entry name" value="Znf_RING/FYVE/PHD"/>
</dbReference>
<reference evidence="2" key="1">
    <citation type="submission" date="2020-05" db="EMBL/GenBank/DDBJ databases">
        <title>Mycena genomes resolve the evolution of fungal bioluminescence.</title>
        <authorList>
            <person name="Tsai I.J."/>
        </authorList>
    </citation>
    <scope>NUCLEOTIDE SEQUENCE</scope>
    <source>
        <strain evidence="2">110903Hualien_Pintung</strain>
    </source>
</reference>
<keyword evidence="3" id="KW-1185">Reference proteome</keyword>
<gene>
    <name evidence="2" type="ORF">HMN09_00215100</name>
</gene>
<accession>A0A8H6WL73</accession>
<protein>
    <submittedName>
        <fullName evidence="2">RING-type domain-containing protein</fullName>
    </submittedName>
</protein>
<organism evidence="2 3">
    <name type="scientific">Mycena chlorophos</name>
    <name type="common">Agaric fungus</name>
    <name type="synonym">Agaricus chlorophos</name>
    <dbReference type="NCBI Taxonomy" id="658473"/>
    <lineage>
        <taxon>Eukaryota</taxon>
        <taxon>Fungi</taxon>
        <taxon>Dikarya</taxon>
        <taxon>Basidiomycota</taxon>
        <taxon>Agaricomycotina</taxon>
        <taxon>Agaricomycetes</taxon>
        <taxon>Agaricomycetidae</taxon>
        <taxon>Agaricales</taxon>
        <taxon>Marasmiineae</taxon>
        <taxon>Mycenaceae</taxon>
        <taxon>Mycena</taxon>
    </lineage>
</organism>
<dbReference type="Gene3D" id="3.30.40.10">
    <property type="entry name" value="Zinc/RING finger domain, C3HC4 (zinc finger)"/>
    <property type="match status" value="1"/>
</dbReference>